<sequence>MPSVQNGEDKKDGFKKDFWGCTQLWLQGHRRETDTVFTMHGGANWGEFIMPLHLANMCEQSVNLLVLSRSSCLLLTSLLLCLPLYIFPPPPHCVLAKTPVV</sequence>
<reference evidence="2" key="1">
    <citation type="submission" date="2017-07" db="EMBL/GenBank/DDBJ databases">
        <authorList>
            <person name="Mikheyev A."/>
            <person name="Grau M."/>
        </authorList>
    </citation>
    <scope>NUCLEOTIDE SEQUENCE</scope>
    <source>
        <tissue evidence="2">Venom_gland</tissue>
    </source>
</reference>
<reference evidence="2" key="2">
    <citation type="submission" date="2017-11" db="EMBL/GenBank/DDBJ databases">
        <title>Coralsnake Venomics: Analyses of Venom Gland Transcriptomes and Proteomes of Six Brazilian Taxa.</title>
        <authorList>
            <person name="Aird S.D."/>
            <person name="Jorge da Silva N."/>
            <person name="Qiu L."/>
            <person name="Villar-Briones A."/>
            <person name="Aparecida-Saddi V."/>
            <person name="Campos-Telles M.P."/>
            <person name="Grau M."/>
            <person name="Mikheyev A.S."/>
        </authorList>
    </citation>
    <scope>NUCLEOTIDE SEQUENCE</scope>
    <source>
        <tissue evidence="2">Venom_gland</tissue>
    </source>
</reference>
<dbReference type="EMBL" id="IACM01152542">
    <property type="protein sequence ID" value="LAB42068.1"/>
    <property type="molecule type" value="Transcribed_RNA"/>
</dbReference>
<proteinExistence type="predicted"/>
<organism evidence="2">
    <name type="scientific">Micrurus spixii</name>
    <name type="common">Amazon coral snake</name>
    <dbReference type="NCBI Taxonomy" id="129469"/>
    <lineage>
        <taxon>Eukaryota</taxon>
        <taxon>Metazoa</taxon>
        <taxon>Chordata</taxon>
        <taxon>Craniata</taxon>
        <taxon>Vertebrata</taxon>
        <taxon>Euteleostomi</taxon>
        <taxon>Lepidosauria</taxon>
        <taxon>Squamata</taxon>
        <taxon>Bifurcata</taxon>
        <taxon>Unidentata</taxon>
        <taxon>Episquamata</taxon>
        <taxon>Toxicofera</taxon>
        <taxon>Serpentes</taxon>
        <taxon>Colubroidea</taxon>
        <taxon>Elapidae</taxon>
        <taxon>Elapinae</taxon>
        <taxon>Micrurus</taxon>
    </lineage>
</organism>
<name>A0A2D4N9T0_9SAUR</name>
<keyword evidence="1" id="KW-0472">Membrane</keyword>
<evidence type="ECO:0000256" key="1">
    <source>
        <dbReference type="SAM" id="Phobius"/>
    </source>
</evidence>
<accession>A0A2D4N9T0</accession>
<evidence type="ECO:0000313" key="2">
    <source>
        <dbReference type="EMBL" id="LAB42068.1"/>
    </source>
</evidence>
<keyword evidence="1" id="KW-0812">Transmembrane</keyword>
<protein>
    <submittedName>
        <fullName evidence="2">Uncharacterized protein</fullName>
    </submittedName>
</protein>
<keyword evidence="1" id="KW-1133">Transmembrane helix</keyword>
<feature type="transmembrane region" description="Helical" evidence="1">
    <location>
        <begin position="64"/>
        <end position="87"/>
    </location>
</feature>
<dbReference type="AlphaFoldDB" id="A0A2D4N9T0"/>